<dbReference type="GO" id="GO:0003676">
    <property type="term" value="F:nucleic acid binding"/>
    <property type="evidence" value="ECO:0007669"/>
    <property type="project" value="InterPro"/>
</dbReference>
<dbReference type="Pfam" id="PF07727">
    <property type="entry name" value="RVT_2"/>
    <property type="match status" value="1"/>
</dbReference>
<reference evidence="2 3" key="1">
    <citation type="submission" date="2024-02" db="EMBL/GenBank/DDBJ databases">
        <title>de novo genome assembly of Solanum bulbocastanum strain 11H21.</title>
        <authorList>
            <person name="Hosaka A.J."/>
        </authorList>
    </citation>
    <scope>NUCLEOTIDE SEQUENCE [LARGE SCALE GENOMIC DNA]</scope>
    <source>
        <tissue evidence="2">Young leaves</tissue>
    </source>
</reference>
<protein>
    <recommendedName>
        <fullName evidence="1">Integrase catalytic domain-containing protein</fullName>
    </recommendedName>
</protein>
<evidence type="ECO:0000259" key="1">
    <source>
        <dbReference type="PROSITE" id="PS50994"/>
    </source>
</evidence>
<dbReference type="PANTHER" id="PTHR11439">
    <property type="entry name" value="GAG-POL-RELATED RETROTRANSPOSON"/>
    <property type="match status" value="1"/>
</dbReference>
<comment type="caution">
    <text evidence="2">The sequence shown here is derived from an EMBL/GenBank/DDBJ whole genome shotgun (WGS) entry which is preliminary data.</text>
</comment>
<proteinExistence type="predicted"/>
<dbReference type="GO" id="GO:0015074">
    <property type="term" value="P:DNA integration"/>
    <property type="evidence" value="ECO:0007669"/>
    <property type="project" value="InterPro"/>
</dbReference>
<name>A0AAN8SVF0_SOLBU</name>
<dbReference type="Proteomes" id="UP001371456">
    <property type="component" value="Unassembled WGS sequence"/>
</dbReference>
<evidence type="ECO:0000313" key="2">
    <source>
        <dbReference type="EMBL" id="KAK6773701.1"/>
    </source>
</evidence>
<sequence length="385" mass="44353">MFSKNSRCWWKKKVGNKVKVLCTNIGGVVTPFYEENGIHREMAAPYTPEKNGIAKWKNRTVMEMTRSRFKSKDIPKQFWAEVVHTAVYLINISLTKPILGQTPFEIWKDPTSFEEDSTKRELRDVVEEKFMAIRNNRTWDLVDLLDGKNVIGLKWVFKTKYNVDGSMQKHKAGLVAKGYSQQQDGYVEKRKENKVYKFKKALYCSNKLLTHGLCTCLQSIILERLRESYIMFLELGDLDYAITWSSKKQPTSSLSTFEAEYVATTSLTCQALWLRKILANLHQEHMGAKNIFCNNLSGIAMAKNPNCHGRSKQIDIQRHFIHELVANEPIELKGCSREEQVADIITKALTPAKHNYFMLCLAYAILNQGGVWRTDLKSNFLKFTA</sequence>
<dbReference type="CDD" id="cd09272">
    <property type="entry name" value="RNase_HI_RT_Ty1"/>
    <property type="match status" value="1"/>
</dbReference>
<dbReference type="InterPro" id="IPR013103">
    <property type="entry name" value="RVT_2"/>
</dbReference>
<keyword evidence="3" id="KW-1185">Reference proteome</keyword>
<dbReference type="PANTHER" id="PTHR11439:SF463">
    <property type="entry name" value="REVERSE TRANSCRIPTASE TY1_COPIA-TYPE DOMAIN-CONTAINING PROTEIN"/>
    <property type="match status" value="1"/>
</dbReference>
<dbReference type="AlphaFoldDB" id="A0AAN8SVF0"/>
<dbReference type="Gene3D" id="3.30.420.10">
    <property type="entry name" value="Ribonuclease H-like superfamily/Ribonuclease H"/>
    <property type="match status" value="1"/>
</dbReference>
<dbReference type="SUPFAM" id="SSF53098">
    <property type="entry name" value="Ribonuclease H-like"/>
    <property type="match status" value="1"/>
</dbReference>
<dbReference type="InterPro" id="IPR001584">
    <property type="entry name" value="Integrase_cat-core"/>
</dbReference>
<feature type="domain" description="Integrase catalytic" evidence="1">
    <location>
        <begin position="1"/>
        <end position="111"/>
    </location>
</feature>
<dbReference type="PROSITE" id="PS50994">
    <property type="entry name" value="INTEGRASE"/>
    <property type="match status" value="1"/>
</dbReference>
<dbReference type="EMBL" id="JBANQN010000012">
    <property type="protein sequence ID" value="KAK6773701.1"/>
    <property type="molecule type" value="Genomic_DNA"/>
</dbReference>
<dbReference type="InterPro" id="IPR012337">
    <property type="entry name" value="RNaseH-like_sf"/>
</dbReference>
<organism evidence="2 3">
    <name type="scientific">Solanum bulbocastanum</name>
    <name type="common">Wild potato</name>
    <dbReference type="NCBI Taxonomy" id="147425"/>
    <lineage>
        <taxon>Eukaryota</taxon>
        <taxon>Viridiplantae</taxon>
        <taxon>Streptophyta</taxon>
        <taxon>Embryophyta</taxon>
        <taxon>Tracheophyta</taxon>
        <taxon>Spermatophyta</taxon>
        <taxon>Magnoliopsida</taxon>
        <taxon>eudicotyledons</taxon>
        <taxon>Gunneridae</taxon>
        <taxon>Pentapetalae</taxon>
        <taxon>asterids</taxon>
        <taxon>lamiids</taxon>
        <taxon>Solanales</taxon>
        <taxon>Solanaceae</taxon>
        <taxon>Solanoideae</taxon>
        <taxon>Solaneae</taxon>
        <taxon>Solanum</taxon>
    </lineage>
</organism>
<gene>
    <name evidence="2" type="ORF">RDI58_028939</name>
</gene>
<dbReference type="InterPro" id="IPR036397">
    <property type="entry name" value="RNaseH_sf"/>
</dbReference>
<accession>A0AAN8SVF0</accession>
<evidence type="ECO:0000313" key="3">
    <source>
        <dbReference type="Proteomes" id="UP001371456"/>
    </source>
</evidence>